<feature type="transmembrane region" description="Helical" evidence="1">
    <location>
        <begin position="135"/>
        <end position="153"/>
    </location>
</feature>
<dbReference type="Pfam" id="PF06127">
    <property type="entry name" value="Mpo1-like"/>
    <property type="match status" value="1"/>
</dbReference>
<keyword evidence="3" id="KW-1185">Reference proteome</keyword>
<proteinExistence type="predicted"/>
<organism evidence="2 3">
    <name type="scientific">Hymenobacter terrestris</name>
    <dbReference type="NCBI Taxonomy" id="2748310"/>
    <lineage>
        <taxon>Bacteria</taxon>
        <taxon>Pseudomonadati</taxon>
        <taxon>Bacteroidota</taxon>
        <taxon>Cytophagia</taxon>
        <taxon>Cytophagales</taxon>
        <taxon>Hymenobacteraceae</taxon>
        <taxon>Hymenobacter</taxon>
    </lineage>
</organism>
<keyword evidence="1" id="KW-0812">Transmembrane</keyword>
<name>A0ABX2Q8F4_9BACT</name>
<dbReference type="Proteomes" id="UP000626554">
    <property type="component" value="Unassembled WGS sequence"/>
</dbReference>
<dbReference type="PANTHER" id="PTHR28026">
    <property type="entry name" value="DUF962 DOMAIN PROTEIN (AFU_ORTHOLOGUE AFUA_8G05310)"/>
    <property type="match status" value="1"/>
</dbReference>
<dbReference type="RefSeq" id="WP_176901453.1">
    <property type="nucleotide sequence ID" value="NZ_JABKAV010000108.1"/>
</dbReference>
<evidence type="ECO:0000256" key="1">
    <source>
        <dbReference type="SAM" id="Phobius"/>
    </source>
</evidence>
<protein>
    <submittedName>
        <fullName evidence="2">DUF962 domain-containing protein</fullName>
    </submittedName>
</protein>
<sequence>MDTTISPVQRLLDEYAESHQNPTNKLVHWVCVPLIMFAILGLLWSVPVPAGVRAISPWLNWATLVMVLAVGYYVRLSGRLAAGMVLVWLTMALALRLVQAQAALPLWAVCLIVFVLAWAGQFWGHKVEGKKPSFLKDLQFLLIGPLWLLHFVYRRLGWQY</sequence>
<evidence type="ECO:0000313" key="3">
    <source>
        <dbReference type="Proteomes" id="UP000626554"/>
    </source>
</evidence>
<comment type="caution">
    <text evidence="2">The sequence shown here is derived from an EMBL/GenBank/DDBJ whole genome shotgun (WGS) entry which is preliminary data.</text>
</comment>
<feature type="transmembrane region" description="Helical" evidence="1">
    <location>
        <begin position="26"/>
        <end position="46"/>
    </location>
</feature>
<dbReference type="EMBL" id="JABKAV010000108">
    <property type="protein sequence ID" value="NVO86726.1"/>
    <property type="molecule type" value="Genomic_DNA"/>
</dbReference>
<dbReference type="InterPro" id="IPR009305">
    <property type="entry name" value="Mpo1-like"/>
</dbReference>
<keyword evidence="1" id="KW-0472">Membrane</keyword>
<feature type="transmembrane region" description="Helical" evidence="1">
    <location>
        <begin position="104"/>
        <end position="123"/>
    </location>
</feature>
<evidence type="ECO:0000313" key="2">
    <source>
        <dbReference type="EMBL" id="NVO86726.1"/>
    </source>
</evidence>
<keyword evidence="1" id="KW-1133">Transmembrane helix</keyword>
<dbReference type="PANTHER" id="PTHR28026:SF9">
    <property type="entry name" value="2-HYDROXY-PALMITIC ACID DIOXYGENASE MPO1"/>
    <property type="match status" value="1"/>
</dbReference>
<feature type="transmembrane region" description="Helical" evidence="1">
    <location>
        <begin position="58"/>
        <end position="74"/>
    </location>
</feature>
<accession>A0ABX2Q8F4</accession>
<gene>
    <name evidence="2" type="ORF">HW556_17725</name>
</gene>
<reference evidence="2 3" key="1">
    <citation type="submission" date="2020-05" db="EMBL/GenBank/DDBJ databases">
        <title>Hymenobacter terrestris sp. nov. and Hymenobacter lapidiphilus sp. nov., isolated from regoliths in Antarctica.</title>
        <authorList>
            <person name="Sedlacek I."/>
            <person name="Pantucek R."/>
            <person name="Zeman M."/>
            <person name="Holochova P."/>
            <person name="Kralova S."/>
            <person name="Stankova E."/>
            <person name="Sedo O."/>
            <person name="Micenkova L."/>
            <person name="Svec P."/>
            <person name="Gupta V."/>
            <person name="Sood U."/>
            <person name="Korpole U.S."/>
            <person name="Lal R."/>
        </authorList>
    </citation>
    <scope>NUCLEOTIDE SEQUENCE [LARGE SCALE GENOMIC DNA]</scope>
    <source>
        <strain evidence="2 3">P5252</strain>
    </source>
</reference>